<dbReference type="InterPro" id="IPR025729">
    <property type="entry name" value="MsyB"/>
</dbReference>
<evidence type="ECO:0000256" key="1">
    <source>
        <dbReference type="SAM" id="MobiDB-lite"/>
    </source>
</evidence>
<evidence type="ECO:0000313" key="2">
    <source>
        <dbReference type="EMBL" id="KGD73649.1"/>
    </source>
</evidence>
<protein>
    <submittedName>
        <fullName evidence="2">SecY/secA suppressor protein</fullName>
    </submittedName>
</protein>
<proteinExistence type="predicted"/>
<feature type="region of interest" description="Disordered" evidence="1">
    <location>
        <begin position="84"/>
        <end position="131"/>
    </location>
</feature>
<name>A0A095TAX1_9GAMM</name>
<dbReference type="OrthoDB" id="6414156at2"/>
<feature type="compositionally biased region" description="Acidic residues" evidence="1">
    <location>
        <begin position="120"/>
        <end position="131"/>
    </location>
</feature>
<organism evidence="2 3">
    <name type="scientific">Tatumella morbirosei</name>
    <dbReference type="NCBI Taxonomy" id="642227"/>
    <lineage>
        <taxon>Bacteria</taxon>
        <taxon>Pseudomonadati</taxon>
        <taxon>Pseudomonadota</taxon>
        <taxon>Gammaproteobacteria</taxon>
        <taxon>Enterobacterales</taxon>
        <taxon>Erwiniaceae</taxon>
        <taxon>Tatumella</taxon>
    </lineage>
</organism>
<dbReference type="Pfam" id="PF13984">
    <property type="entry name" value="MsyB"/>
    <property type="match status" value="1"/>
</dbReference>
<dbReference type="Proteomes" id="UP000029577">
    <property type="component" value="Unassembled WGS sequence"/>
</dbReference>
<dbReference type="eggNOG" id="ENOG502ZPAE">
    <property type="taxonomic scope" value="Bacteria"/>
</dbReference>
<dbReference type="EMBL" id="JPKR02000002">
    <property type="protein sequence ID" value="KGD73649.1"/>
    <property type="molecule type" value="Genomic_DNA"/>
</dbReference>
<sequence>MDLYLTLTEAIEAAREAYLANTPDEDSDPEISQLSLQKYVMQDGDIMWQAEFSSEENEEQSECLPLLYDEAAQAVWSGDFEPTELEQEWQEENTLHEWDEGEFQLSPPTDTEEGAAAADEWSDDDSESERW</sequence>
<keyword evidence="3" id="KW-1185">Reference proteome</keyword>
<dbReference type="NCBIfam" id="NF008544">
    <property type="entry name" value="PRK11467.1"/>
    <property type="match status" value="1"/>
</dbReference>
<accession>A0A095TAX1</accession>
<evidence type="ECO:0000313" key="3">
    <source>
        <dbReference type="Proteomes" id="UP000029577"/>
    </source>
</evidence>
<gene>
    <name evidence="2" type="ORF">HA49_10385</name>
</gene>
<dbReference type="STRING" id="642227.HA49_10385"/>
<dbReference type="RefSeq" id="WP_038020005.1">
    <property type="nucleotide sequence ID" value="NZ_JPKR02000002.1"/>
</dbReference>
<reference evidence="2" key="1">
    <citation type="submission" date="2014-12" db="EMBL/GenBank/DDBJ databases">
        <title>The draft genome of the Tatumella morbirosei type strain, LMG23360T isolated from pineapple rot.</title>
        <authorList>
            <person name="Smits T.H."/>
            <person name="Palmer M."/>
            <person name="Venter S.N."/>
            <person name="Duffy B."/>
            <person name="Steenkamp E.T."/>
            <person name="Chan W.Y."/>
            <person name="Coutinho T.A."/>
            <person name="Coetzee M.P."/>
            <person name="De Maayer P."/>
        </authorList>
    </citation>
    <scope>NUCLEOTIDE SEQUENCE [LARGE SCALE GENOMIC DNA]</scope>
    <source>
        <strain evidence="2">LMG 23360</strain>
    </source>
</reference>
<comment type="caution">
    <text evidence="2">The sequence shown here is derived from an EMBL/GenBank/DDBJ whole genome shotgun (WGS) entry which is preliminary data.</text>
</comment>
<dbReference type="AlphaFoldDB" id="A0A095TAX1"/>